<name>A0ABW1J1Z8_9PSEU</name>
<evidence type="ECO:0000256" key="2">
    <source>
        <dbReference type="PROSITE-ProRule" id="PRU00169"/>
    </source>
</evidence>
<comment type="caution">
    <text evidence="5">The sequence shown here is derived from an EMBL/GenBank/DDBJ whole genome shotgun (WGS) entry which is preliminary data.</text>
</comment>
<keyword evidence="1 5" id="KW-0238">DNA-binding</keyword>
<sequence length="222" mass="23506">MNAPGRPVLVVDDHELVREALVAGLHAHRIAALGCGQTTVDGIAREAAAHPAGLVLLDLELGRGPRGTPLNGVDAIATLRAAGWSVLVVSAGRRPPQIAAAIAAGAIGLVPKSASFTTLFQTVRRALAGLPVMTEQERQGWLELDRRQRAEAERRAVLLARLTTRERLVLERLAEGHRAAEIAAEFVVSVTTVRSQIRSILVKLEVSSQLGAVALLNAESEG</sequence>
<dbReference type="PRINTS" id="PR00038">
    <property type="entry name" value="HTHLUXR"/>
</dbReference>
<organism evidence="5 6">
    <name type="scientific">Pseudonocardia hispaniensis</name>
    <dbReference type="NCBI Taxonomy" id="904933"/>
    <lineage>
        <taxon>Bacteria</taxon>
        <taxon>Bacillati</taxon>
        <taxon>Actinomycetota</taxon>
        <taxon>Actinomycetes</taxon>
        <taxon>Pseudonocardiales</taxon>
        <taxon>Pseudonocardiaceae</taxon>
        <taxon>Pseudonocardia</taxon>
    </lineage>
</organism>
<dbReference type="SMART" id="SM00448">
    <property type="entry name" value="REC"/>
    <property type="match status" value="1"/>
</dbReference>
<dbReference type="CDD" id="cd06170">
    <property type="entry name" value="LuxR_C_like"/>
    <property type="match status" value="1"/>
</dbReference>
<evidence type="ECO:0000256" key="1">
    <source>
        <dbReference type="ARBA" id="ARBA00023125"/>
    </source>
</evidence>
<evidence type="ECO:0000313" key="5">
    <source>
        <dbReference type="EMBL" id="MFC5994863.1"/>
    </source>
</evidence>
<accession>A0ABW1J1Z8</accession>
<evidence type="ECO:0000259" key="4">
    <source>
        <dbReference type="PROSITE" id="PS50110"/>
    </source>
</evidence>
<feature type="domain" description="Response regulatory" evidence="4">
    <location>
        <begin position="7"/>
        <end position="127"/>
    </location>
</feature>
<dbReference type="RefSeq" id="WP_379584880.1">
    <property type="nucleotide sequence ID" value="NZ_JBHSQW010000025.1"/>
</dbReference>
<dbReference type="InterPro" id="IPR039420">
    <property type="entry name" value="WalR-like"/>
</dbReference>
<dbReference type="InterPro" id="IPR016032">
    <property type="entry name" value="Sig_transdc_resp-reg_C-effctor"/>
</dbReference>
<dbReference type="Proteomes" id="UP001596302">
    <property type="component" value="Unassembled WGS sequence"/>
</dbReference>
<reference evidence="6" key="1">
    <citation type="journal article" date="2019" name="Int. J. Syst. Evol. Microbiol.">
        <title>The Global Catalogue of Microorganisms (GCM) 10K type strain sequencing project: providing services to taxonomists for standard genome sequencing and annotation.</title>
        <authorList>
            <consortium name="The Broad Institute Genomics Platform"/>
            <consortium name="The Broad Institute Genome Sequencing Center for Infectious Disease"/>
            <person name="Wu L."/>
            <person name="Ma J."/>
        </authorList>
    </citation>
    <scope>NUCLEOTIDE SEQUENCE [LARGE SCALE GENOMIC DNA]</scope>
    <source>
        <strain evidence="6">CCM 8391</strain>
    </source>
</reference>
<dbReference type="SMART" id="SM00421">
    <property type="entry name" value="HTH_LUXR"/>
    <property type="match status" value="1"/>
</dbReference>
<dbReference type="SUPFAM" id="SSF46894">
    <property type="entry name" value="C-terminal effector domain of the bipartite response regulators"/>
    <property type="match status" value="1"/>
</dbReference>
<dbReference type="PANTHER" id="PTHR43214">
    <property type="entry name" value="TWO-COMPONENT RESPONSE REGULATOR"/>
    <property type="match status" value="1"/>
</dbReference>
<dbReference type="Gene3D" id="3.40.50.2300">
    <property type="match status" value="1"/>
</dbReference>
<dbReference type="InterPro" id="IPR000792">
    <property type="entry name" value="Tscrpt_reg_LuxR_C"/>
</dbReference>
<proteinExistence type="predicted"/>
<feature type="domain" description="HTH luxR-type" evidence="3">
    <location>
        <begin position="155"/>
        <end position="220"/>
    </location>
</feature>
<protein>
    <submittedName>
        <fullName evidence="5">DNA-binding response regulator</fullName>
    </submittedName>
</protein>
<dbReference type="InterPro" id="IPR011006">
    <property type="entry name" value="CheY-like_superfamily"/>
</dbReference>
<dbReference type="GO" id="GO:0003677">
    <property type="term" value="F:DNA binding"/>
    <property type="evidence" value="ECO:0007669"/>
    <property type="project" value="UniProtKB-KW"/>
</dbReference>
<gene>
    <name evidence="5" type="ORF">ACFQE5_11650</name>
</gene>
<feature type="modified residue" description="4-aspartylphosphate" evidence="2">
    <location>
        <position position="58"/>
    </location>
</feature>
<dbReference type="PROSITE" id="PS00622">
    <property type="entry name" value="HTH_LUXR_1"/>
    <property type="match status" value="1"/>
</dbReference>
<dbReference type="SUPFAM" id="SSF52172">
    <property type="entry name" value="CheY-like"/>
    <property type="match status" value="1"/>
</dbReference>
<evidence type="ECO:0000313" key="6">
    <source>
        <dbReference type="Proteomes" id="UP001596302"/>
    </source>
</evidence>
<keyword evidence="2" id="KW-0597">Phosphoprotein</keyword>
<dbReference type="EMBL" id="JBHSQW010000025">
    <property type="protein sequence ID" value="MFC5994863.1"/>
    <property type="molecule type" value="Genomic_DNA"/>
</dbReference>
<dbReference type="Pfam" id="PF00196">
    <property type="entry name" value="GerE"/>
    <property type="match status" value="1"/>
</dbReference>
<dbReference type="PROSITE" id="PS50110">
    <property type="entry name" value="RESPONSE_REGULATORY"/>
    <property type="match status" value="1"/>
</dbReference>
<evidence type="ECO:0000259" key="3">
    <source>
        <dbReference type="PROSITE" id="PS50043"/>
    </source>
</evidence>
<dbReference type="InterPro" id="IPR001789">
    <property type="entry name" value="Sig_transdc_resp-reg_receiver"/>
</dbReference>
<keyword evidence="6" id="KW-1185">Reference proteome</keyword>
<dbReference type="Pfam" id="PF00072">
    <property type="entry name" value="Response_reg"/>
    <property type="match status" value="1"/>
</dbReference>
<dbReference type="PROSITE" id="PS50043">
    <property type="entry name" value="HTH_LUXR_2"/>
    <property type="match status" value="1"/>
</dbReference>